<sequence length="536" mass="60300">MASSPLEQVRETAQALVAEGQVDEAFDFFVSALDAVLRQNRDLELLVAKLRRERVGKRSERMDPAQLSLLFEQLAELGGQEEVDLEAEAREDAELDQEIKDAEEGQRKPLKKARKPKGNWRISGAERQVHHVEVPEEERTCVKCGREKQRIGEDTTSLLEFVPGHFVEHEYHKAKYACGTCKQGVTTAPGPSKLIERSAADASVLAHVVVSKYADHCPLHRLHRIYERSGITIPVSTMSDWTGEVGVRIEPLVDRLAERVRQAYVIGTDATGLKVLDPSSSENIERGTMWCYVGDDLDVVFRYTPTGEGASGPWEFLAGRTGYVQADAASVFDRLYDGQVASATEVGCWSHGRRRLVALRDTDCRVAYPLKLIARLYRIEHLADARQLSPDERASLRQERSQPVLEKLKRWLLSSLANEPPSSELAKAIGYLLNQWTALNRFVEDGRLSLDNNLTEQQMRDIALGRKNYLFAGSHDAARRAAALYSLMRSCAQRGVPPLPYLTDVLRKLADGWKQSRLDELLPHRWEEMHGHSSSQ</sequence>
<feature type="domain" description="Transposase IS66 zinc-finger binding" evidence="3">
    <location>
        <begin position="138"/>
        <end position="181"/>
    </location>
</feature>
<organism evidence="6">
    <name type="scientific">marine sediment metagenome</name>
    <dbReference type="NCBI Taxonomy" id="412755"/>
    <lineage>
        <taxon>unclassified sequences</taxon>
        <taxon>metagenomes</taxon>
        <taxon>ecological metagenomes</taxon>
    </lineage>
</organism>
<name>A0A0F9N4X5_9ZZZZ</name>
<evidence type="ECO:0000259" key="4">
    <source>
        <dbReference type="Pfam" id="PF13007"/>
    </source>
</evidence>
<evidence type="ECO:0000259" key="5">
    <source>
        <dbReference type="Pfam" id="PF13817"/>
    </source>
</evidence>
<evidence type="ECO:0000259" key="3">
    <source>
        <dbReference type="Pfam" id="PF13005"/>
    </source>
</evidence>
<dbReference type="AlphaFoldDB" id="A0A0F9N4X5"/>
<dbReference type="NCBIfam" id="NF033517">
    <property type="entry name" value="transpos_IS66"/>
    <property type="match status" value="1"/>
</dbReference>
<gene>
    <name evidence="6" type="ORF">LCGC14_1073270</name>
</gene>
<comment type="caution">
    <text evidence="6">The sequence shown here is derived from an EMBL/GenBank/DDBJ whole genome shotgun (WGS) entry which is preliminary data.</text>
</comment>
<dbReference type="InterPro" id="IPR004291">
    <property type="entry name" value="Transposase_IS66_central"/>
</dbReference>
<dbReference type="Pfam" id="PF03050">
    <property type="entry name" value="DDE_Tnp_IS66"/>
    <property type="match status" value="1"/>
</dbReference>
<dbReference type="Pfam" id="PF13817">
    <property type="entry name" value="DDE_Tnp_IS66_C"/>
    <property type="match status" value="1"/>
</dbReference>
<dbReference type="Pfam" id="PF13007">
    <property type="entry name" value="LZ_Tnp_IS66"/>
    <property type="match status" value="1"/>
</dbReference>
<dbReference type="InterPro" id="IPR024463">
    <property type="entry name" value="Transposase_TnpC_homeodom"/>
</dbReference>
<reference evidence="6" key="1">
    <citation type="journal article" date="2015" name="Nature">
        <title>Complex archaea that bridge the gap between prokaryotes and eukaryotes.</title>
        <authorList>
            <person name="Spang A."/>
            <person name="Saw J.H."/>
            <person name="Jorgensen S.L."/>
            <person name="Zaremba-Niedzwiedzka K."/>
            <person name="Martijn J."/>
            <person name="Lind A.E."/>
            <person name="van Eijk R."/>
            <person name="Schleper C."/>
            <person name="Guy L."/>
            <person name="Ettema T.J."/>
        </authorList>
    </citation>
    <scope>NUCLEOTIDE SEQUENCE</scope>
</reference>
<feature type="region of interest" description="Disordered" evidence="1">
    <location>
        <begin position="90"/>
        <end position="118"/>
    </location>
</feature>
<dbReference type="PANTHER" id="PTHR33678:SF1">
    <property type="entry name" value="BLL1576 PROTEIN"/>
    <property type="match status" value="1"/>
</dbReference>
<feature type="domain" description="Transposase IS66 central" evidence="2">
    <location>
        <begin position="198"/>
        <end position="479"/>
    </location>
</feature>
<dbReference type="InterPro" id="IPR039552">
    <property type="entry name" value="IS66_C"/>
</dbReference>
<evidence type="ECO:0008006" key="7">
    <source>
        <dbReference type="Google" id="ProtNLM"/>
    </source>
</evidence>
<dbReference type="InterPro" id="IPR052344">
    <property type="entry name" value="Transposase-related"/>
</dbReference>
<protein>
    <recommendedName>
        <fullName evidence="7">IS66 family transposase</fullName>
    </recommendedName>
</protein>
<feature type="compositionally biased region" description="Basic and acidic residues" evidence="1">
    <location>
        <begin position="90"/>
        <end position="107"/>
    </location>
</feature>
<proteinExistence type="predicted"/>
<dbReference type="EMBL" id="LAZR01004639">
    <property type="protein sequence ID" value="KKN06837.1"/>
    <property type="molecule type" value="Genomic_DNA"/>
</dbReference>
<evidence type="ECO:0000256" key="1">
    <source>
        <dbReference type="SAM" id="MobiDB-lite"/>
    </source>
</evidence>
<feature type="compositionally biased region" description="Basic residues" evidence="1">
    <location>
        <begin position="108"/>
        <end position="118"/>
    </location>
</feature>
<dbReference type="PANTHER" id="PTHR33678">
    <property type="entry name" value="BLL1576 PROTEIN"/>
    <property type="match status" value="1"/>
</dbReference>
<accession>A0A0F9N4X5</accession>
<evidence type="ECO:0000313" key="6">
    <source>
        <dbReference type="EMBL" id="KKN06837.1"/>
    </source>
</evidence>
<feature type="domain" description="Transposase TnpC homeodomain" evidence="4">
    <location>
        <begin position="43"/>
        <end position="110"/>
    </location>
</feature>
<feature type="domain" description="Transposase IS66 C-terminal" evidence="5">
    <location>
        <begin position="486"/>
        <end position="524"/>
    </location>
</feature>
<evidence type="ECO:0000259" key="2">
    <source>
        <dbReference type="Pfam" id="PF03050"/>
    </source>
</evidence>
<dbReference type="InterPro" id="IPR024474">
    <property type="entry name" value="Znf_dom_IS66"/>
</dbReference>
<dbReference type="Pfam" id="PF13005">
    <property type="entry name" value="zf-IS66"/>
    <property type="match status" value="1"/>
</dbReference>